<dbReference type="EMBL" id="CM042885">
    <property type="protein sequence ID" value="KAI4364247.1"/>
    <property type="molecule type" value="Genomic_DNA"/>
</dbReference>
<evidence type="ECO:0000313" key="2">
    <source>
        <dbReference type="Proteomes" id="UP001057402"/>
    </source>
</evidence>
<dbReference type="Proteomes" id="UP001057402">
    <property type="component" value="Chromosome 6"/>
</dbReference>
<name>A0ACB9QC58_9MYRT</name>
<evidence type="ECO:0000313" key="1">
    <source>
        <dbReference type="EMBL" id="KAI4364247.1"/>
    </source>
</evidence>
<reference evidence="2" key="1">
    <citation type="journal article" date="2023" name="Front. Plant Sci.">
        <title>Chromosomal-level genome assembly of Melastoma candidum provides insights into trichome evolution.</title>
        <authorList>
            <person name="Zhong Y."/>
            <person name="Wu W."/>
            <person name="Sun C."/>
            <person name="Zou P."/>
            <person name="Liu Y."/>
            <person name="Dai S."/>
            <person name="Zhou R."/>
        </authorList>
    </citation>
    <scope>NUCLEOTIDE SEQUENCE [LARGE SCALE GENOMIC DNA]</scope>
</reference>
<comment type="caution">
    <text evidence="1">The sequence shown here is derived from an EMBL/GenBank/DDBJ whole genome shotgun (WGS) entry which is preliminary data.</text>
</comment>
<protein>
    <submittedName>
        <fullName evidence="1">Uncharacterized protein</fullName>
    </submittedName>
</protein>
<gene>
    <name evidence="1" type="ORF">MLD38_020366</name>
</gene>
<proteinExistence type="predicted"/>
<accession>A0ACB9QC58</accession>
<keyword evidence="2" id="KW-1185">Reference proteome</keyword>
<organism evidence="1 2">
    <name type="scientific">Melastoma candidum</name>
    <dbReference type="NCBI Taxonomy" id="119954"/>
    <lineage>
        <taxon>Eukaryota</taxon>
        <taxon>Viridiplantae</taxon>
        <taxon>Streptophyta</taxon>
        <taxon>Embryophyta</taxon>
        <taxon>Tracheophyta</taxon>
        <taxon>Spermatophyta</taxon>
        <taxon>Magnoliopsida</taxon>
        <taxon>eudicotyledons</taxon>
        <taxon>Gunneridae</taxon>
        <taxon>Pentapetalae</taxon>
        <taxon>rosids</taxon>
        <taxon>malvids</taxon>
        <taxon>Myrtales</taxon>
        <taxon>Melastomataceae</taxon>
        <taxon>Melastomatoideae</taxon>
        <taxon>Melastomateae</taxon>
        <taxon>Melastoma</taxon>
    </lineage>
</organism>
<sequence length="179" mass="20776">MAESSNVKQEEQPPYDYVDDDKPFQPLPDPAVFESWVKNRLDGISVRRDRFRGLFLRELPKRVGVLDKSLFLKDETLRFTKQGSTKLGTLRKRMDRKAGIVSVWRGAKGVREVARRMGTLDLFNLAHEFMNRCDCLIPDREKLAELLVRMEVNHEAVSVQLLNVLDECKQVFGLHLDYI</sequence>